<dbReference type="Proteomes" id="UP000536909">
    <property type="component" value="Unassembled WGS sequence"/>
</dbReference>
<dbReference type="Gene3D" id="1.10.443.10">
    <property type="entry name" value="Intergrase catalytic core"/>
    <property type="match status" value="1"/>
</dbReference>
<dbReference type="Proteomes" id="UP000308000">
    <property type="component" value="Unassembled WGS sequence"/>
</dbReference>
<comment type="caution">
    <text evidence="6">The sequence shown here is derived from an EMBL/GenBank/DDBJ whole genome shotgun (WGS) entry which is preliminary data.</text>
</comment>
<name>A0AAJ5JX69_9DEIO</name>
<protein>
    <submittedName>
        <fullName evidence="5">Integrase/recombinase XerD</fullName>
    </submittedName>
    <submittedName>
        <fullName evidence="6">Site-specific integrase</fullName>
    </submittedName>
</protein>
<proteinExistence type="predicted"/>
<reference evidence="6 7" key="1">
    <citation type="submission" date="2019-04" db="EMBL/GenBank/DDBJ databases">
        <title>Deinococcus metalilatus MA1002 mutant No.5.</title>
        <authorList>
            <person name="Park W."/>
            <person name="Park C."/>
        </authorList>
    </citation>
    <scope>NUCLEOTIDE SEQUENCE [LARGE SCALE GENOMIC DNA]</scope>
    <source>
        <strain evidence="6 7">MA1002-m5</strain>
    </source>
</reference>
<dbReference type="PANTHER" id="PTHR30349">
    <property type="entry name" value="PHAGE INTEGRASE-RELATED"/>
    <property type="match status" value="1"/>
</dbReference>
<dbReference type="GO" id="GO:0005737">
    <property type="term" value="C:cytoplasm"/>
    <property type="evidence" value="ECO:0007669"/>
    <property type="project" value="UniProtKB-SubCell"/>
</dbReference>
<feature type="domain" description="Tyr recombinase" evidence="4">
    <location>
        <begin position="53"/>
        <end position="230"/>
    </location>
</feature>
<dbReference type="InterPro" id="IPR002104">
    <property type="entry name" value="Integrase_catalytic"/>
</dbReference>
<evidence type="ECO:0000256" key="3">
    <source>
        <dbReference type="ARBA" id="ARBA00023172"/>
    </source>
</evidence>
<evidence type="ECO:0000313" key="7">
    <source>
        <dbReference type="Proteomes" id="UP000308000"/>
    </source>
</evidence>
<dbReference type="GO" id="GO:0003677">
    <property type="term" value="F:DNA binding"/>
    <property type="evidence" value="ECO:0007669"/>
    <property type="project" value="InterPro"/>
</dbReference>
<comment type="subcellular location">
    <subcellularLocation>
        <location evidence="1">Cytoplasm</location>
    </subcellularLocation>
</comment>
<dbReference type="InterPro" id="IPR050090">
    <property type="entry name" value="Tyrosine_recombinase_XerCD"/>
</dbReference>
<evidence type="ECO:0000259" key="4">
    <source>
        <dbReference type="PROSITE" id="PS51898"/>
    </source>
</evidence>
<dbReference type="AlphaFoldDB" id="A0AAJ5JX69"/>
<dbReference type="SUPFAM" id="SSF56349">
    <property type="entry name" value="DNA breaking-rejoining enzymes"/>
    <property type="match status" value="1"/>
</dbReference>
<evidence type="ECO:0000313" key="8">
    <source>
        <dbReference type="Proteomes" id="UP000536909"/>
    </source>
</evidence>
<dbReference type="InterPro" id="IPR013762">
    <property type="entry name" value="Integrase-like_cat_sf"/>
</dbReference>
<evidence type="ECO:0000256" key="1">
    <source>
        <dbReference type="ARBA" id="ARBA00004496"/>
    </source>
</evidence>
<dbReference type="GO" id="GO:0006310">
    <property type="term" value="P:DNA recombination"/>
    <property type="evidence" value="ECO:0007669"/>
    <property type="project" value="UniProtKB-KW"/>
</dbReference>
<dbReference type="InterPro" id="IPR011010">
    <property type="entry name" value="DNA_brk_join_enz"/>
</dbReference>
<evidence type="ECO:0000313" key="6">
    <source>
        <dbReference type="EMBL" id="TLK20833.1"/>
    </source>
</evidence>
<keyword evidence="3" id="KW-0233">DNA recombination</keyword>
<dbReference type="Pfam" id="PF00589">
    <property type="entry name" value="Phage_integrase"/>
    <property type="match status" value="1"/>
</dbReference>
<dbReference type="RefSeq" id="WP_129120534.1">
    <property type="nucleotide sequence ID" value="NZ_BSUI01000030.1"/>
</dbReference>
<dbReference type="EMBL" id="JACHFV010000025">
    <property type="protein sequence ID" value="MBB5297427.1"/>
    <property type="molecule type" value="Genomic_DNA"/>
</dbReference>
<dbReference type="EMBL" id="VBRC01000026">
    <property type="protein sequence ID" value="TLK20833.1"/>
    <property type="molecule type" value="Genomic_DNA"/>
</dbReference>
<dbReference type="PANTHER" id="PTHR30349:SF77">
    <property type="entry name" value="TYROSINE RECOMBINASE XERC"/>
    <property type="match status" value="1"/>
</dbReference>
<keyword evidence="8" id="KW-1185">Reference proteome</keyword>
<dbReference type="GO" id="GO:0015074">
    <property type="term" value="P:DNA integration"/>
    <property type="evidence" value="ECO:0007669"/>
    <property type="project" value="UniProtKB-KW"/>
</dbReference>
<accession>A0AAJ5JX69</accession>
<sequence>MSGEGPKRTPAKKKARELAKLLRAERPDYAYLKEVFRHLRAELEVEVPGPSRRLPWVPTEEQVRAFYEAVWRTRRTADLVLIKTFLYTGVRVSELVMIRLADVDLDACQIRVNLGKGSKDRVVPFPVGFRETLALHVRQRRQQGGSYLFESSWKRRYSDRGIRRMLERYTALAGMERTISPHKLRHFLLTWLKKQGIDDALIQPYSGHASRKSLEVYSRLALSEAQQEYERVILRFPV</sequence>
<gene>
    <name evidence="6" type="ORF">FCS05_19885</name>
    <name evidence="5" type="ORF">HNQ10_004300</name>
</gene>
<organism evidence="6 7">
    <name type="scientific">Deinococcus metallilatus</name>
    <dbReference type="NCBI Taxonomy" id="1211322"/>
    <lineage>
        <taxon>Bacteria</taxon>
        <taxon>Thermotogati</taxon>
        <taxon>Deinococcota</taxon>
        <taxon>Deinococci</taxon>
        <taxon>Deinococcales</taxon>
        <taxon>Deinococcaceae</taxon>
        <taxon>Deinococcus</taxon>
    </lineage>
</organism>
<keyword evidence="2" id="KW-0229">DNA integration</keyword>
<evidence type="ECO:0000313" key="5">
    <source>
        <dbReference type="EMBL" id="MBB5297427.1"/>
    </source>
</evidence>
<dbReference type="PROSITE" id="PS51898">
    <property type="entry name" value="TYR_RECOMBINASE"/>
    <property type="match status" value="1"/>
</dbReference>
<evidence type="ECO:0000256" key="2">
    <source>
        <dbReference type="ARBA" id="ARBA00022908"/>
    </source>
</evidence>
<reference evidence="5 8" key="2">
    <citation type="submission" date="2020-08" db="EMBL/GenBank/DDBJ databases">
        <title>Genomic Encyclopedia of Type Strains, Phase IV (KMG-IV): sequencing the most valuable type-strain genomes for metagenomic binning, comparative biology and taxonomic classification.</title>
        <authorList>
            <person name="Goeker M."/>
        </authorList>
    </citation>
    <scope>NUCLEOTIDE SEQUENCE [LARGE SCALE GENOMIC DNA]</scope>
    <source>
        <strain evidence="5 8">DSM 105434</strain>
    </source>
</reference>